<gene>
    <name evidence="2" type="ORF">KC01_LOCUS4081</name>
</gene>
<feature type="compositionally biased region" description="Polar residues" evidence="1">
    <location>
        <begin position="37"/>
        <end position="56"/>
    </location>
</feature>
<organism evidence="2 3">
    <name type="scientific">Knipowitschia caucasica</name>
    <name type="common">Caucasian dwarf goby</name>
    <name type="synonym">Pomatoschistus caucasicus</name>
    <dbReference type="NCBI Taxonomy" id="637954"/>
    <lineage>
        <taxon>Eukaryota</taxon>
        <taxon>Metazoa</taxon>
        <taxon>Chordata</taxon>
        <taxon>Craniata</taxon>
        <taxon>Vertebrata</taxon>
        <taxon>Euteleostomi</taxon>
        <taxon>Actinopterygii</taxon>
        <taxon>Neopterygii</taxon>
        <taxon>Teleostei</taxon>
        <taxon>Neoteleostei</taxon>
        <taxon>Acanthomorphata</taxon>
        <taxon>Gobiaria</taxon>
        <taxon>Gobiiformes</taxon>
        <taxon>Gobioidei</taxon>
        <taxon>Gobiidae</taxon>
        <taxon>Gobiinae</taxon>
        <taxon>Knipowitschia</taxon>
    </lineage>
</organism>
<dbReference type="AlphaFoldDB" id="A0AAV2J6I5"/>
<name>A0AAV2J6I5_KNICA</name>
<evidence type="ECO:0000256" key="1">
    <source>
        <dbReference type="SAM" id="MobiDB-lite"/>
    </source>
</evidence>
<accession>A0AAV2J6I5</accession>
<evidence type="ECO:0000313" key="3">
    <source>
        <dbReference type="Proteomes" id="UP001497482"/>
    </source>
</evidence>
<reference evidence="2 3" key="1">
    <citation type="submission" date="2024-04" db="EMBL/GenBank/DDBJ databases">
        <authorList>
            <person name="Waldvogel A.-M."/>
            <person name="Schoenle A."/>
        </authorList>
    </citation>
    <scope>NUCLEOTIDE SEQUENCE [LARGE SCALE GENOMIC DNA]</scope>
</reference>
<dbReference type="EMBL" id="OZ035832">
    <property type="protein sequence ID" value="CAL1572031.1"/>
    <property type="molecule type" value="Genomic_DNA"/>
</dbReference>
<proteinExistence type="predicted"/>
<protein>
    <submittedName>
        <fullName evidence="2">Uncharacterized protein</fullName>
    </submittedName>
</protein>
<evidence type="ECO:0000313" key="2">
    <source>
        <dbReference type="EMBL" id="CAL1572031.1"/>
    </source>
</evidence>
<feature type="region of interest" description="Disordered" evidence="1">
    <location>
        <begin position="1"/>
        <end position="77"/>
    </location>
</feature>
<keyword evidence="3" id="KW-1185">Reference proteome</keyword>
<sequence>MFVEVSVEAQQQNPPQQNPPQQNPPQQKREAAGAERFQNTPPSRSRCSDASPSDPHSTAPPLTVGSVLGQEQPDRPVMDGTRIRWTLKTHLRAALTTKVTPWIGRVGLQGPVPGGWEVGGPWVLQQV</sequence>
<dbReference type="Proteomes" id="UP001497482">
    <property type="component" value="Chromosome 10"/>
</dbReference>